<dbReference type="AlphaFoldDB" id="A0A225VJ63"/>
<reference evidence="2" key="1">
    <citation type="submission" date="2017-03" db="EMBL/GenBank/DDBJ databases">
        <title>Phytopthora megakarya and P. palmivora, two closely related causual agents of cacao black pod achieved similar genome size and gene model numbers by different mechanisms.</title>
        <authorList>
            <person name="Ali S."/>
            <person name="Shao J."/>
            <person name="Larry D.J."/>
            <person name="Kronmiller B."/>
            <person name="Shen D."/>
            <person name="Strem M.D."/>
            <person name="Melnick R.L."/>
            <person name="Guiltinan M.J."/>
            <person name="Tyler B.M."/>
            <person name="Meinhardt L.W."/>
            <person name="Bailey B.A."/>
        </authorList>
    </citation>
    <scope>NUCLEOTIDE SEQUENCE [LARGE SCALE GENOMIC DNA]</scope>
    <source>
        <strain evidence="2">zdho120</strain>
    </source>
</reference>
<evidence type="ECO:0000313" key="1">
    <source>
        <dbReference type="EMBL" id="OWZ05362.1"/>
    </source>
</evidence>
<evidence type="ECO:0000313" key="2">
    <source>
        <dbReference type="Proteomes" id="UP000198211"/>
    </source>
</evidence>
<keyword evidence="2" id="KW-1185">Reference proteome</keyword>
<protein>
    <submittedName>
        <fullName evidence="1">Gag Polyprotein</fullName>
    </submittedName>
</protein>
<proteinExistence type="predicted"/>
<organism evidence="1 2">
    <name type="scientific">Phytophthora megakarya</name>
    <dbReference type="NCBI Taxonomy" id="4795"/>
    <lineage>
        <taxon>Eukaryota</taxon>
        <taxon>Sar</taxon>
        <taxon>Stramenopiles</taxon>
        <taxon>Oomycota</taxon>
        <taxon>Peronosporomycetes</taxon>
        <taxon>Peronosporales</taxon>
        <taxon>Peronosporaceae</taxon>
        <taxon>Phytophthora</taxon>
    </lineage>
</organism>
<sequence>MDWGEFTHLNHSQFEFVGNMAGSFGRDGLLSLAAVTPAEQVERIPRAVKPKPLKLKIPAFEGKEGSNLLDPR</sequence>
<comment type="caution">
    <text evidence="1">The sequence shown here is derived from an EMBL/GenBank/DDBJ whole genome shotgun (WGS) entry which is preliminary data.</text>
</comment>
<dbReference type="EMBL" id="NBNE01004471">
    <property type="protein sequence ID" value="OWZ05362.1"/>
    <property type="molecule type" value="Genomic_DNA"/>
</dbReference>
<dbReference type="OrthoDB" id="116092at2759"/>
<accession>A0A225VJ63</accession>
<dbReference type="Proteomes" id="UP000198211">
    <property type="component" value="Unassembled WGS sequence"/>
</dbReference>
<gene>
    <name evidence="1" type="ORF">PHMEG_00022562</name>
</gene>
<name>A0A225VJ63_9STRA</name>